<evidence type="ECO:0000313" key="2">
    <source>
        <dbReference type="EMBL" id="TBW40397.1"/>
    </source>
</evidence>
<dbReference type="OrthoDB" id="2968017at2"/>
<gene>
    <name evidence="2" type="ORF">EYW49_04225</name>
</gene>
<proteinExistence type="predicted"/>
<keyword evidence="1" id="KW-1133">Transmembrane helix</keyword>
<evidence type="ECO:0000313" key="3">
    <source>
        <dbReference type="Proteomes" id="UP000292781"/>
    </source>
</evidence>
<reference evidence="2 3" key="1">
    <citation type="submission" date="2019-02" db="EMBL/GenBank/DDBJ databases">
        <title>Siculibacillus lacustris gen. nov., sp. nov., a new rosette-forming bacterium isolated from a freshwater crater lake (Lake St. Ana, Romania).</title>
        <authorList>
            <person name="Felfoldi T."/>
            <person name="Marton Z."/>
            <person name="Szabo A."/>
            <person name="Mentes A."/>
            <person name="Boka K."/>
            <person name="Marialigeti K."/>
            <person name="Mathe I."/>
            <person name="Koncz M."/>
            <person name="Schumann P."/>
            <person name="Toth E."/>
        </authorList>
    </citation>
    <scope>NUCLEOTIDE SEQUENCE [LARGE SCALE GENOMIC DNA]</scope>
    <source>
        <strain evidence="2 3">SA-279</strain>
    </source>
</reference>
<accession>A0A4Q9VVU8</accession>
<keyword evidence="1" id="KW-0472">Membrane</keyword>
<organism evidence="2 3">
    <name type="scientific">Siculibacillus lacustris</name>
    <dbReference type="NCBI Taxonomy" id="1549641"/>
    <lineage>
        <taxon>Bacteria</taxon>
        <taxon>Pseudomonadati</taxon>
        <taxon>Pseudomonadota</taxon>
        <taxon>Alphaproteobacteria</taxon>
        <taxon>Hyphomicrobiales</taxon>
        <taxon>Ancalomicrobiaceae</taxon>
        <taxon>Siculibacillus</taxon>
    </lineage>
</organism>
<comment type="caution">
    <text evidence="2">The sequence shown here is derived from an EMBL/GenBank/DDBJ whole genome shotgun (WGS) entry which is preliminary data.</text>
</comment>
<dbReference type="RefSeq" id="WP_131306529.1">
    <property type="nucleotide sequence ID" value="NZ_SJFN01000004.1"/>
</dbReference>
<name>A0A4Q9VVU8_9HYPH</name>
<feature type="transmembrane region" description="Helical" evidence="1">
    <location>
        <begin position="572"/>
        <end position="594"/>
    </location>
</feature>
<dbReference type="Gene3D" id="3.40.50.450">
    <property type="match status" value="1"/>
</dbReference>
<dbReference type="EMBL" id="SJFN01000004">
    <property type="protein sequence ID" value="TBW40397.1"/>
    <property type="molecule type" value="Genomic_DNA"/>
</dbReference>
<evidence type="ECO:0000256" key="1">
    <source>
        <dbReference type="SAM" id="Phobius"/>
    </source>
</evidence>
<feature type="transmembrane region" description="Helical" evidence="1">
    <location>
        <begin position="355"/>
        <end position="376"/>
    </location>
</feature>
<feature type="transmembrane region" description="Helical" evidence="1">
    <location>
        <begin position="388"/>
        <end position="406"/>
    </location>
</feature>
<keyword evidence="3" id="KW-1185">Reference proteome</keyword>
<keyword evidence="1" id="KW-0812">Transmembrane</keyword>
<dbReference type="Proteomes" id="UP000292781">
    <property type="component" value="Unassembled WGS sequence"/>
</dbReference>
<evidence type="ECO:0008006" key="4">
    <source>
        <dbReference type="Google" id="ProtNLM"/>
    </source>
</evidence>
<feature type="transmembrane region" description="Helical" evidence="1">
    <location>
        <begin position="519"/>
        <end position="537"/>
    </location>
</feature>
<dbReference type="AlphaFoldDB" id="A0A4Q9VVU8"/>
<sequence>MNFVPRPTLTFVTGVTGHRPPRLSASFRSVVEARMAQAFEVIDGSCAAEYGHASEVFSPGPEAGEGGRPYRIRLLTGFAEGTDQSAVRLAPRHWEVEAILPAARSTYEATFAADESSDGIDRREEFRVALQRAGDRVVELPSDPADPDDEEAVGASAEAGYARQGVFMLRQIDLLIAVWDGAKSIRLGGTGYVVAEALENGVPVLWLSATEDRAARLLLAPEDLDRETEPADALDGPLQDVIASLVRPPAPSSAETIDFGPRDRLDAFLRERPHRRCAWVAYDCLRRGWAFWRWRWSGIRFHDLDATRDRWRPFLDRAPRGAGFARRLETVLLPRFHAADQIATRHAHAYRSAYVLAYMLATFAVAVTLFSTLPFVPHHGLGGLRWKAAFVTLETAVIIGVIWIVVAGRRRHWHQRWLDARALAEQLRHARFLSLVGELRLSPRPDAPSAVGESWIGWYLRATIRELGLPFGSLDPTCQRKILIATRETEVAEQLAFNDANQATLEHLNHRLHLWGDRLFFAVAFVLVAYLGAWVVYEVLHWTGANFHAAWQERARAVAEQLCCVLYHSKDWLVFFAALLPAFGAALTGIRFTGDFEGFAERSRETSERLRDLHRRYARAEDRLEFDQTSEILRETANAMSEDLSGWRALYARKRLSLPA</sequence>
<protein>
    <recommendedName>
        <fullName evidence="4">DUF4231 domain-containing protein</fullName>
    </recommendedName>
</protein>